<evidence type="ECO:0000313" key="13">
    <source>
        <dbReference type="Proteomes" id="UP000034778"/>
    </source>
</evidence>
<comment type="caution">
    <text evidence="12">The sequence shown here is derived from an EMBL/GenBank/DDBJ whole genome shotgun (WGS) entry which is preliminary data.</text>
</comment>
<gene>
    <name evidence="7" type="primary">efp</name>
    <name evidence="12" type="ORF">UR35_C0002G0107</name>
</gene>
<evidence type="ECO:0000259" key="11">
    <source>
        <dbReference type="SMART" id="SM01185"/>
    </source>
</evidence>
<evidence type="ECO:0000256" key="9">
    <source>
        <dbReference type="RuleBase" id="RU004389"/>
    </source>
</evidence>
<dbReference type="HAMAP" id="MF_00141">
    <property type="entry name" value="EF_P"/>
    <property type="match status" value="1"/>
</dbReference>
<dbReference type="CDD" id="cd05794">
    <property type="entry name" value="S1_EF-P_repeat_2"/>
    <property type="match status" value="1"/>
</dbReference>
<keyword evidence="4 7" id="KW-0963">Cytoplasm</keyword>
<dbReference type="PATRIC" id="fig|1618566.3.peg.288"/>
<dbReference type="InterPro" id="IPR011768">
    <property type="entry name" value="Transl_elongation_fac_P"/>
</dbReference>
<evidence type="ECO:0000256" key="2">
    <source>
        <dbReference type="ARBA" id="ARBA00004815"/>
    </source>
</evidence>
<dbReference type="InterPro" id="IPR015365">
    <property type="entry name" value="Elong-fact-P_C"/>
</dbReference>
<dbReference type="Proteomes" id="UP000034778">
    <property type="component" value="Unassembled WGS sequence"/>
</dbReference>
<organism evidence="12 13">
    <name type="scientific">Candidatus Woesebacteria bacterium GW2011_GWB1_33_22</name>
    <dbReference type="NCBI Taxonomy" id="1618566"/>
    <lineage>
        <taxon>Bacteria</taxon>
        <taxon>Candidatus Woeseibacteriota</taxon>
    </lineage>
</organism>
<sequence>MANVNATDLRAGIAFLYEGKPFKVTKYNLIKMGRGGATVRVNCINLENGANIEHAFSSNLSFEKIDLQKRSLQYLYKDSKVATFMDPRSYDQIEVPLSILGTDIFYVKEGEEVNILFWNDRAMSVDLPPKVTLKVTDCDPGVKGNSASNFLKSAKLENGLDVKVPLFIEVGEKIRVDTRSGEYVERAKNE</sequence>
<name>A0A0F9ZMB6_9BACT</name>
<feature type="domain" description="Elongation factor P C-terminal" evidence="10">
    <location>
        <begin position="131"/>
        <end position="186"/>
    </location>
</feature>
<keyword evidence="6 7" id="KW-0648">Protein biosynthesis</keyword>
<evidence type="ECO:0000256" key="1">
    <source>
        <dbReference type="ARBA" id="ARBA00004496"/>
    </source>
</evidence>
<dbReference type="PIRSF" id="PIRSF005901">
    <property type="entry name" value="EF-P"/>
    <property type="match status" value="1"/>
</dbReference>
<dbReference type="GO" id="GO:0005829">
    <property type="term" value="C:cytosol"/>
    <property type="evidence" value="ECO:0007669"/>
    <property type="project" value="UniProtKB-ARBA"/>
</dbReference>
<comment type="function">
    <text evidence="7">Involved in peptide bond synthesis. Stimulates efficient translation and peptide-bond synthesis on native or reconstituted 70S ribosomes in vitro. Probably functions indirectly by altering the affinity of the ribosome for aminoacyl-tRNA, thus increasing their reactivity as acceptors for peptidyl transferase.</text>
</comment>
<keyword evidence="5 7" id="KW-0251">Elongation factor</keyword>
<dbReference type="SMART" id="SM01185">
    <property type="entry name" value="EFP"/>
    <property type="match status" value="1"/>
</dbReference>
<dbReference type="PANTHER" id="PTHR30053">
    <property type="entry name" value="ELONGATION FACTOR P"/>
    <property type="match status" value="1"/>
</dbReference>
<evidence type="ECO:0000256" key="4">
    <source>
        <dbReference type="ARBA" id="ARBA00022490"/>
    </source>
</evidence>
<dbReference type="FunFam" id="2.40.50.140:FF:000009">
    <property type="entry name" value="Elongation factor P"/>
    <property type="match status" value="1"/>
</dbReference>
<protein>
    <recommendedName>
        <fullName evidence="7 8">Elongation factor P</fullName>
        <shortName evidence="7">EF-P</shortName>
    </recommendedName>
</protein>
<dbReference type="SUPFAM" id="SSF50104">
    <property type="entry name" value="Translation proteins SH3-like domain"/>
    <property type="match status" value="1"/>
</dbReference>
<evidence type="ECO:0000256" key="5">
    <source>
        <dbReference type="ARBA" id="ARBA00022768"/>
    </source>
</evidence>
<dbReference type="GO" id="GO:0043043">
    <property type="term" value="P:peptide biosynthetic process"/>
    <property type="evidence" value="ECO:0007669"/>
    <property type="project" value="InterPro"/>
</dbReference>
<dbReference type="InterPro" id="IPR020599">
    <property type="entry name" value="Transl_elong_fac_P/YeiP"/>
</dbReference>
<dbReference type="InterPro" id="IPR014722">
    <property type="entry name" value="Rib_uL2_dom2"/>
</dbReference>
<dbReference type="AlphaFoldDB" id="A0A0F9ZMB6"/>
<dbReference type="SUPFAM" id="SSF50249">
    <property type="entry name" value="Nucleic acid-binding proteins"/>
    <property type="match status" value="2"/>
</dbReference>
<dbReference type="Pfam" id="PF08207">
    <property type="entry name" value="EFP_N"/>
    <property type="match status" value="1"/>
</dbReference>
<proteinExistence type="inferred from homology"/>
<comment type="similarity">
    <text evidence="3 7 9">Belongs to the elongation factor P family.</text>
</comment>
<accession>A0A0F9ZMB6</accession>
<dbReference type="FunFam" id="2.40.50.140:FF:000004">
    <property type="entry name" value="Elongation factor P"/>
    <property type="match status" value="1"/>
</dbReference>
<dbReference type="NCBIfam" id="NF001810">
    <property type="entry name" value="PRK00529.1"/>
    <property type="match status" value="1"/>
</dbReference>
<dbReference type="CDD" id="cd04470">
    <property type="entry name" value="S1_EF-P_repeat_1"/>
    <property type="match status" value="1"/>
</dbReference>
<dbReference type="UniPathway" id="UPA00345"/>
<dbReference type="STRING" id="1618566.UR35_C0002G0107"/>
<dbReference type="Pfam" id="PF09285">
    <property type="entry name" value="Elong-fact-P_C"/>
    <property type="match status" value="1"/>
</dbReference>
<dbReference type="PANTHER" id="PTHR30053:SF14">
    <property type="entry name" value="TRANSLATION ELONGATION FACTOR KOW-LIKE DOMAIN-CONTAINING PROTEIN"/>
    <property type="match status" value="1"/>
</dbReference>
<dbReference type="Pfam" id="PF01132">
    <property type="entry name" value="EFP"/>
    <property type="match status" value="1"/>
</dbReference>
<comment type="subcellular location">
    <subcellularLocation>
        <location evidence="1 7">Cytoplasm</location>
    </subcellularLocation>
</comment>
<dbReference type="Gene3D" id="2.40.50.140">
    <property type="entry name" value="Nucleic acid-binding proteins"/>
    <property type="match status" value="2"/>
</dbReference>
<dbReference type="InterPro" id="IPR001059">
    <property type="entry name" value="Transl_elong_P/YeiP_cen"/>
</dbReference>
<evidence type="ECO:0000313" key="12">
    <source>
        <dbReference type="EMBL" id="KKP45274.1"/>
    </source>
</evidence>
<feature type="domain" description="Translation elongation factor P/YeiP central" evidence="11">
    <location>
        <begin position="69"/>
        <end position="123"/>
    </location>
</feature>
<dbReference type="NCBIfam" id="TIGR00038">
    <property type="entry name" value="efp"/>
    <property type="match status" value="1"/>
</dbReference>
<reference evidence="12 13" key="1">
    <citation type="journal article" date="2015" name="Nature">
        <title>rRNA introns, odd ribosomes, and small enigmatic genomes across a large radiation of phyla.</title>
        <authorList>
            <person name="Brown C.T."/>
            <person name="Hug L.A."/>
            <person name="Thomas B.C."/>
            <person name="Sharon I."/>
            <person name="Castelle C.J."/>
            <person name="Singh A."/>
            <person name="Wilkins M.J."/>
            <person name="Williams K.H."/>
            <person name="Banfield J.F."/>
        </authorList>
    </citation>
    <scope>NUCLEOTIDE SEQUENCE [LARGE SCALE GENOMIC DNA]</scope>
</reference>
<evidence type="ECO:0000256" key="6">
    <source>
        <dbReference type="ARBA" id="ARBA00022917"/>
    </source>
</evidence>
<dbReference type="InterPro" id="IPR013852">
    <property type="entry name" value="Transl_elong_P/YeiP_CS"/>
</dbReference>
<dbReference type="EMBL" id="LBOW01000002">
    <property type="protein sequence ID" value="KKP45274.1"/>
    <property type="molecule type" value="Genomic_DNA"/>
</dbReference>
<evidence type="ECO:0000259" key="10">
    <source>
        <dbReference type="SMART" id="SM00841"/>
    </source>
</evidence>
<dbReference type="GO" id="GO:0003746">
    <property type="term" value="F:translation elongation factor activity"/>
    <property type="evidence" value="ECO:0007669"/>
    <property type="project" value="UniProtKB-UniRule"/>
</dbReference>
<evidence type="ECO:0000256" key="3">
    <source>
        <dbReference type="ARBA" id="ARBA00009479"/>
    </source>
</evidence>
<evidence type="ECO:0000256" key="8">
    <source>
        <dbReference type="NCBIfam" id="TIGR00038"/>
    </source>
</evidence>
<dbReference type="InterPro" id="IPR013185">
    <property type="entry name" value="Transl_elong_KOW-like"/>
</dbReference>
<dbReference type="PROSITE" id="PS01275">
    <property type="entry name" value="EFP"/>
    <property type="match status" value="1"/>
</dbReference>
<comment type="pathway">
    <text evidence="2 7">Protein biosynthesis; polypeptide chain elongation.</text>
</comment>
<dbReference type="SMART" id="SM00841">
    <property type="entry name" value="Elong-fact-P_C"/>
    <property type="match status" value="1"/>
</dbReference>
<dbReference type="Gene3D" id="2.30.30.30">
    <property type="match status" value="1"/>
</dbReference>
<dbReference type="InterPro" id="IPR012340">
    <property type="entry name" value="NA-bd_OB-fold"/>
</dbReference>
<dbReference type="InterPro" id="IPR008991">
    <property type="entry name" value="Translation_prot_SH3-like_sf"/>
</dbReference>
<evidence type="ECO:0000256" key="7">
    <source>
        <dbReference type="HAMAP-Rule" id="MF_00141"/>
    </source>
</evidence>